<reference evidence="4" key="1">
    <citation type="submission" date="2016-08" db="EMBL/GenBank/DDBJ databases">
        <title>Complete genome sequence of the organohalide-respiring Epsilonproteobacterium Sulfurospirillum halorespirans.</title>
        <authorList>
            <person name="Goris T."/>
            <person name="Zimmermann J."/>
            <person name="Schenz B."/>
            <person name="Lemos M."/>
            <person name="Hackermueller J."/>
            <person name="Diekert G."/>
        </authorList>
    </citation>
    <scope>NUCLEOTIDE SEQUENCE [LARGE SCALE GENOMIC DNA]</scope>
    <source>
        <strain>DSM 13726</strain>
        <strain evidence="4">PCE-M2</strain>
    </source>
</reference>
<keyword evidence="4" id="KW-1185">Reference proteome</keyword>
<dbReference type="EC" id="3.3.2.1" evidence="3"/>
<dbReference type="Gene3D" id="3.40.50.850">
    <property type="entry name" value="Isochorismatase-like"/>
    <property type="match status" value="1"/>
</dbReference>
<dbReference type="InterPro" id="IPR000868">
    <property type="entry name" value="Isochorismatase-like_dom"/>
</dbReference>
<dbReference type="CDD" id="cd01014">
    <property type="entry name" value="nicotinamidase_related"/>
    <property type="match status" value="1"/>
</dbReference>
<evidence type="ECO:0000256" key="1">
    <source>
        <dbReference type="ARBA" id="ARBA00022801"/>
    </source>
</evidence>
<dbReference type="PANTHER" id="PTHR43540:SF14">
    <property type="entry name" value="ISOCHORISMATASE"/>
    <property type="match status" value="1"/>
</dbReference>
<proteinExistence type="predicted"/>
<dbReference type="PANTHER" id="PTHR43540">
    <property type="entry name" value="PEROXYUREIDOACRYLATE/UREIDOACRYLATE AMIDOHYDROLASE-RELATED"/>
    <property type="match status" value="1"/>
</dbReference>
<accession>A0A1D7TKM7</accession>
<evidence type="ECO:0000313" key="3">
    <source>
        <dbReference type="EMBL" id="AOO65551.1"/>
    </source>
</evidence>
<dbReference type="InterPro" id="IPR050272">
    <property type="entry name" value="Isochorismatase-like_hydrls"/>
</dbReference>
<name>A0A1D7TKM7_9BACT</name>
<protein>
    <submittedName>
        <fullName evidence="3">Isochorismatase</fullName>
        <ecNumber evidence="3">3.3.2.1</ecNumber>
    </submittedName>
</protein>
<gene>
    <name evidence="3" type="ORF">SHALO_1780</name>
</gene>
<feature type="domain" description="Isochorismatase-like" evidence="2">
    <location>
        <begin position="3"/>
        <end position="140"/>
    </location>
</feature>
<dbReference type="PATRIC" id="fig|1193502.14.peg.1807"/>
<keyword evidence="1 3" id="KW-0378">Hydrolase</keyword>
<dbReference type="SUPFAM" id="SSF52499">
    <property type="entry name" value="Isochorismatase-like hydrolases"/>
    <property type="match status" value="1"/>
</dbReference>
<evidence type="ECO:0000259" key="2">
    <source>
        <dbReference type="Pfam" id="PF00857"/>
    </source>
</evidence>
<dbReference type="EMBL" id="CP017111">
    <property type="protein sequence ID" value="AOO65551.1"/>
    <property type="molecule type" value="Genomic_DNA"/>
</dbReference>
<organism evidence="3 4">
    <name type="scientific">Sulfurospirillum halorespirans DSM 13726</name>
    <dbReference type="NCBI Taxonomy" id="1193502"/>
    <lineage>
        <taxon>Bacteria</taxon>
        <taxon>Pseudomonadati</taxon>
        <taxon>Campylobacterota</taxon>
        <taxon>Epsilonproteobacteria</taxon>
        <taxon>Campylobacterales</taxon>
        <taxon>Sulfurospirillaceae</taxon>
        <taxon>Sulfurospirillum</taxon>
    </lineage>
</organism>
<dbReference type="STRING" id="1193502.SHALO_1780"/>
<dbReference type="InterPro" id="IPR036380">
    <property type="entry name" value="Isochorismatase-like_sf"/>
</dbReference>
<dbReference type="RefSeq" id="WP_069478222.1">
    <property type="nucleotide sequence ID" value="NZ_CP017111.1"/>
</dbReference>
<sequence length="175" mass="20227">MEALLVIDMQVGAFQTPRFEAEKVIENINLLSTFFRQKHQPVIFVQHDGTKENFLVYGSDEWHILPSLTQKANDYCIEKEANDCFYKTELEALLQKLNVQKLYICGCATDFCVNATVHGALVRDYAITVIKDGHTTVDRPMLKAEHIINFHNWLWENLTPTQSRIEVKNTQEIVK</sequence>
<evidence type="ECO:0000313" key="4">
    <source>
        <dbReference type="Proteomes" id="UP000094609"/>
    </source>
</evidence>
<dbReference type="GO" id="GO:0008908">
    <property type="term" value="F:isochorismatase activity"/>
    <property type="evidence" value="ECO:0007669"/>
    <property type="project" value="UniProtKB-EC"/>
</dbReference>
<dbReference type="Proteomes" id="UP000094609">
    <property type="component" value="Chromosome"/>
</dbReference>
<dbReference type="AlphaFoldDB" id="A0A1D7TKM7"/>
<dbReference type="KEGG" id="shal:SHALO_1780"/>
<dbReference type="Pfam" id="PF00857">
    <property type="entry name" value="Isochorismatase"/>
    <property type="match status" value="1"/>
</dbReference>